<name>A0ABU6YD71_9FABA</name>
<sequence length="222" mass="25562">MDEDGTFIFKRYKLRQEDDVRLIRKWHHHFPTIILLELLVVLVDISGSSASEVGLDTQSSRAVGTNIRRLMVDLNMPLEGSIHDSNPEVNEPTEGNDEEDFESHERSMACDPAMHSYHHDSDGEEVEVEPVTIEVEDEEEPNCFTHGQLSLTQPAITERYDHPSHFNTLNLGAMRPDVSYSQGGQMMIRQVNSRLANNLIIRKPFLLRLRHIALEELWNTRY</sequence>
<accession>A0ABU6YD71</accession>
<protein>
    <submittedName>
        <fullName evidence="2">Uncharacterized protein</fullName>
    </submittedName>
</protein>
<evidence type="ECO:0000313" key="2">
    <source>
        <dbReference type="EMBL" id="MED6207810.1"/>
    </source>
</evidence>
<dbReference type="Proteomes" id="UP001341840">
    <property type="component" value="Unassembled WGS sequence"/>
</dbReference>
<reference evidence="2 3" key="1">
    <citation type="journal article" date="2023" name="Plants (Basel)">
        <title>Bridging the Gap: Combining Genomics and Transcriptomics Approaches to Understand Stylosanthes scabra, an Orphan Legume from the Brazilian Caatinga.</title>
        <authorList>
            <person name="Ferreira-Neto J.R.C."/>
            <person name="da Silva M.D."/>
            <person name="Binneck E."/>
            <person name="de Melo N.F."/>
            <person name="da Silva R.H."/>
            <person name="de Melo A.L.T.M."/>
            <person name="Pandolfi V."/>
            <person name="Bustamante F.O."/>
            <person name="Brasileiro-Vidal A.C."/>
            <person name="Benko-Iseppon A.M."/>
        </authorList>
    </citation>
    <scope>NUCLEOTIDE SEQUENCE [LARGE SCALE GENOMIC DNA]</scope>
    <source>
        <tissue evidence="2">Leaves</tissue>
    </source>
</reference>
<comment type="caution">
    <text evidence="2">The sequence shown here is derived from an EMBL/GenBank/DDBJ whole genome shotgun (WGS) entry which is preliminary data.</text>
</comment>
<keyword evidence="3" id="KW-1185">Reference proteome</keyword>
<gene>
    <name evidence="2" type="ORF">PIB30_039094</name>
</gene>
<evidence type="ECO:0000256" key="1">
    <source>
        <dbReference type="SAM" id="MobiDB-lite"/>
    </source>
</evidence>
<dbReference type="EMBL" id="JASCZI010241860">
    <property type="protein sequence ID" value="MED6207810.1"/>
    <property type="molecule type" value="Genomic_DNA"/>
</dbReference>
<evidence type="ECO:0000313" key="3">
    <source>
        <dbReference type="Proteomes" id="UP001341840"/>
    </source>
</evidence>
<proteinExistence type="predicted"/>
<organism evidence="2 3">
    <name type="scientific">Stylosanthes scabra</name>
    <dbReference type="NCBI Taxonomy" id="79078"/>
    <lineage>
        <taxon>Eukaryota</taxon>
        <taxon>Viridiplantae</taxon>
        <taxon>Streptophyta</taxon>
        <taxon>Embryophyta</taxon>
        <taxon>Tracheophyta</taxon>
        <taxon>Spermatophyta</taxon>
        <taxon>Magnoliopsida</taxon>
        <taxon>eudicotyledons</taxon>
        <taxon>Gunneridae</taxon>
        <taxon>Pentapetalae</taxon>
        <taxon>rosids</taxon>
        <taxon>fabids</taxon>
        <taxon>Fabales</taxon>
        <taxon>Fabaceae</taxon>
        <taxon>Papilionoideae</taxon>
        <taxon>50 kb inversion clade</taxon>
        <taxon>dalbergioids sensu lato</taxon>
        <taxon>Dalbergieae</taxon>
        <taxon>Pterocarpus clade</taxon>
        <taxon>Stylosanthes</taxon>
    </lineage>
</organism>
<feature type="region of interest" description="Disordered" evidence="1">
    <location>
        <begin position="79"/>
        <end position="106"/>
    </location>
</feature>